<organism evidence="3 4">
    <name type="scientific">Brachybacterium tyrofermentans</name>
    <dbReference type="NCBI Taxonomy" id="47848"/>
    <lineage>
        <taxon>Bacteria</taxon>
        <taxon>Bacillati</taxon>
        <taxon>Actinomycetota</taxon>
        <taxon>Actinomycetes</taxon>
        <taxon>Micrococcales</taxon>
        <taxon>Dermabacteraceae</taxon>
        <taxon>Brachybacterium</taxon>
    </lineage>
</organism>
<dbReference type="Gene3D" id="3.40.50.880">
    <property type="match status" value="1"/>
</dbReference>
<dbReference type="PANTHER" id="PTHR42733:SF12">
    <property type="entry name" value="PROTEINASE"/>
    <property type="match status" value="1"/>
</dbReference>
<dbReference type="InterPro" id="IPR029062">
    <property type="entry name" value="Class_I_gatase-like"/>
</dbReference>
<evidence type="ECO:0000313" key="4">
    <source>
        <dbReference type="Proteomes" id="UP001595937"/>
    </source>
</evidence>
<feature type="domain" description="DJ-1/PfpI" evidence="2">
    <location>
        <begin position="10"/>
        <end position="181"/>
    </location>
</feature>
<sequence length="186" mass="19419">MTNVLEGRAVLVLTSNFGTETDEIQRPLATLREAGATVTVAATETGTVQTLVVDHDLGPEVPVDTTYDSVQAGDFDAVVLPGGTLNADALRTDETVRSLVKAFAGSGKPVAAICHAPWVLIEAGLADGRRLTSVDTIRTDLVNAGAQWSDQEVVLDDSTGFRLITSRNPGDLDAFGAAIIDALSQA</sequence>
<comment type="similarity">
    <text evidence="1">Belongs to the peptidase C56 family.</text>
</comment>
<evidence type="ECO:0000256" key="1">
    <source>
        <dbReference type="ARBA" id="ARBA00008542"/>
    </source>
</evidence>
<name>A0ABW0FKC9_9MICO</name>
<dbReference type="GeneID" id="303296117"/>
<protein>
    <submittedName>
        <fullName evidence="3">Type 1 glutamine amidotransferase domain-containing protein</fullName>
    </submittedName>
</protein>
<dbReference type="EMBL" id="JBHSLN010000025">
    <property type="protein sequence ID" value="MFC5298340.1"/>
    <property type="molecule type" value="Genomic_DNA"/>
</dbReference>
<proteinExistence type="inferred from homology"/>
<dbReference type="InterPro" id="IPR002818">
    <property type="entry name" value="DJ-1/PfpI"/>
</dbReference>
<dbReference type="Proteomes" id="UP001595937">
    <property type="component" value="Unassembled WGS sequence"/>
</dbReference>
<dbReference type="PANTHER" id="PTHR42733">
    <property type="entry name" value="DJ-1 PROTEIN"/>
    <property type="match status" value="1"/>
</dbReference>
<gene>
    <name evidence="3" type="ORF">ACFPK8_12530</name>
</gene>
<keyword evidence="4" id="KW-1185">Reference proteome</keyword>
<keyword evidence="3" id="KW-0315">Glutamine amidotransferase</keyword>
<dbReference type="InterPro" id="IPR006286">
    <property type="entry name" value="C56_PfpI-like"/>
</dbReference>
<dbReference type="PROSITE" id="PS51276">
    <property type="entry name" value="PEPTIDASE_C56_PFPI"/>
    <property type="match status" value="1"/>
</dbReference>
<evidence type="ECO:0000259" key="2">
    <source>
        <dbReference type="Pfam" id="PF01965"/>
    </source>
</evidence>
<accession>A0ABW0FKC9</accession>
<evidence type="ECO:0000313" key="3">
    <source>
        <dbReference type="EMBL" id="MFC5298340.1"/>
    </source>
</evidence>
<dbReference type="SUPFAM" id="SSF52317">
    <property type="entry name" value="Class I glutamine amidotransferase-like"/>
    <property type="match status" value="1"/>
</dbReference>
<reference evidence="4" key="1">
    <citation type="journal article" date="2019" name="Int. J. Syst. Evol. Microbiol.">
        <title>The Global Catalogue of Microorganisms (GCM) 10K type strain sequencing project: providing services to taxonomists for standard genome sequencing and annotation.</title>
        <authorList>
            <consortium name="The Broad Institute Genomics Platform"/>
            <consortium name="The Broad Institute Genome Sequencing Center for Infectious Disease"/>
            <person name="Wu L."/>
            <person name="Ma J."/>
        </authorList>
    </citation>
    <scope>NUCLEOTIDE SEQUENCE [LARGE SCALE GENOMIC DNA]</scope>
    <source>
        <strain evidence="4">CGMCC 1.16455</strain>
    </source>
</reference>
<dbReference type="RefSeq" id="WP_193117732.1">
    <property type="nucleotide sequence ID" value="NZ_BAAAIR010000016.1"/>
</dbReference>
<dbReference type="CDD" id="cd03134">
    <property type="entry name" value="GATase1_PfpI_like"/>
    <property type="match status" value="1"/>
</dbReference>
<dbReference type="NCBIfam" id="TIGR01382">
    <property type="entry name" value="PfpI"/>
    <property type="match status" value="1"/>
</dbReference>
<dbReference type="Pfam" id="PF01965">
    <property type="entry name" value="DJ-1_PfpI"/>
    <property type="match status" value="1"/>
</dbReference>
<comment type="caution">
    <text evidence="3">The sequence shown here is derived from an EMBL/GenBank/DDBJ whole genome shotgun (WGS) entry which is preliminary data.</text>
</comment>